<comment type="subcellular location">
    <subcellularLocation>
        <location evidence="1">Membrane</location>
        <topology evidence="1">Multi-pass membrane protein</topology>
    </subcellularLocation>
</comment>
<accession>A0A1Q6DUQ5</accession>
<dbReference type="AlphaFoldDB" id="A0A1Q6DUQ5"/>
<dbReference type="Gene3D" id="3.30.70.2750">
    <property type="match status" value="1"/>
</dbReference>
<dbReference type="GO" id="GO:0046961">
    <property type="term" value="F:proton-transporting ATPase activity, rotational mechanism"/>
    <property type="evidence" value="ECO:0007669"/>
    <property type="project" value="InterPro"/>
</dbReference>
<evidence type="ECO:0000256" key="1">
    <source>
        <dbReference type="ARBA" id="ARBA00004141"/>
    </source>
</evidence>
<gene>
    <name evidence="12" type="ORF">BTN85_0595</name>
</gene>
<feature type="transmembrane region" description="Helical" evidence="10">
    <location>
        <begin position="622"/>
        <end position="646"/>
    </location>
</feature>
<evidence type="ECO:0000313" key="12">
    <source>
        <dbReference type="EMBL" id="OKY78110.1"/>
    </source>
</evidence>
<evidence type="ECO:0000256" key="9">
    <source>
        <dbReference type="ARBA" id="ARBA00068671"/>
    </source>
</evidence>
<proteinExistence type="inferred from homology"/>
<dbReference type="InParanoid" id="A0A1Q6DUQ5"/>
<sequence>MLELKKMRKVDLITLQGYRRDLISSLHQKGILHIENFSNKAGEYGLDAGKPIDKSEIHSLNLRVKRILDVLGKPEESDKGFLEKIKSTLKASDKEKLGYELTDIKNDYKPFIENLEERLDSLEERLSEINSKLKNLKETRNNLGIYKSLGIPLSFLGEGFSTYTYIGQGSKSNLKSLKNDLEKITETYYLETSEDGSNLVLVLNVLKEHKEEVTKAIRRNNFDLLETELENTPKEEIKTINDKIKELKEKKEKTKRQLKGLKENHLQRLLKINEILKKELERGEVQAKFGESKQVFVIEGWISKNNLKKLKNLVNDITEGNSIIDVKEPKENEKPPVEFDNPWYLGAFEKLTRMYGLPSYGELDPTPILALFLPLFFGFMFGDFGHGIIVFLVGLGLYKYAEGTIKEFSIVLLFCGFFAMIMGLLYGEFMGMPFSELGINYHAPLHVGLGHGGHIQDAIMRLLLLSLGVGVFHIGLGILMDLGNRIKKSDYLSSIVPVAKLWVYFGAIYLIIRETLMMGHGFQIMEWNFPLMIAFLVPPLIILVFGELLAEYGEIESKREAISLIGEGFFEAFHDMLGFLSNTFSYSRLFALALVHMGLFIALGKISFVFSDLIAGGGILGYLIWFAIYVVGTVFILGLDGVIVFLHSLRLHFYEWFDKFFSGGGRSFEPFKM</sequence>
<comment type="caution">
    <text evidence="12">The sequence shown here is derived from an EMBL/GenBank/DDBJ whole genome shotgun (WGS) entry which is preliminary data.</text>
</comment>
<dbReference type="PANTHER" id="PTHR11629:SF63">
    <property type="entry name" value="V-TYPE PROTON ATPASE SUBUNIT A"/>
    <property type="match status" value="1"/>
</dbReference>
<keyword evidence="6 10" id="KW-0406">Ion transport</keyword>
<keyword evidence="13" id="KW-1185">Reference proteome</keyword>
<comment type="similarity">
    <text evidence="2 10">Belongs to the V-ATPase 116 kDa subunit family.</text>
</comment>
<dbReference type="Pfam" id="PF01496">
    <property type="entry name" value="V_ATPase_I"/>
    <property type="match status" value="2"/>
</dbReference>
<feature type="transmembrane region" description="Helical" evidence="10">
    <location>
        <begin position="491"/>
        <end position="512"/>
    </location>
</feature>
<feature type="transmembrane region" description="Helical" evidence="10">
    <location>
        <begin position="532"/>
        <end position="550"/>
    </location>
</feature>
<dbReference type="Proteomes" id="UP000185744">
    <property type="component" value="Unassembled WGS sequence"/>
</dbReference>
<evidence type="ECO:0000313" key="13">
    <source>
        <dbReference type="Proteomes" id="UP000185744"/>
    </source>
</evidence>
<keyword evidence="3 10" id="KW-0813">Transport</keyword>
<evidence type="ECO:0000256" key="5">
    <source>
        <dbReference type="ARBA" id="ARBA00022989"/>
    </source>
</evidence>
<dbReference type="Gene3D" id="3.30.70.2170">
    <property type="match status" value="1"/>
</dbReference>
<dbReference type="InterPro" id="IPR002490">
    <property type="entry name" value="V-ATPase_116kDa_su"/>
</dbReference>
<dbReference type="PANTHER" id="PTHR11629">
    <property type="entry name" value="VACUOLAR PROTON ATPASES"/>
    <property type="match status" value="1"/>
</dbReference>
<protein>
    <recommendedName>
        <fullName evidence="9 10">A-type ATP synthase subunit I</fullName>
    </recommendedName>
</protein>
<keyword evidence="5 10" id="KW-1133">Transmembrane helix</keyword>
<keyword evidence="7 10" id="KW-0472">Membrane</keyword>
<dbReference type="GO" id="GO:0033179">
    <property type="term" value="C:proton-transporting V-type ATPase, V0 domain"/>
    <property type="evidence" value="ECO:0007669"/>
    <property type="project" value="InterPro"/>
</dbReference>
<keyword evidence="4 10" id="KW-0812">Transmembrane</keyword>
<evidence type="ECO:0000256" key="4">
    <source>
        <dbReference type="ARBA" id="ARBA00022692"/>
    </source>
</evidence>
<evidence type="ECO:0000256" key="11">
    <source>
        <dbReference type="SAM" id="Coils"/>
    </source>
</evidence>
<dbReference type="GO" id="GO:0016471">
    <property type="term" value="C:vacuolar proton-transporting V-type ATPase complex"/>
    <property type="evidence" value="ECO:0007669"/>
    <property type="project" value="TreeGrafter"/>
</dbReference>
<evidence type="ECO:0000256" key="7">
    <source>
        <dbReference type="ARBA" id="ARBA00023136"/>
    </source>
</evidence>
<dbReference type="GO" id="GO:0007035">
    <property type="term" value="P:vacuolar acidification"/>
    <property type="evidence" value="ECO:0007669"/>
    <property type="project" value="TreeGrafter"/>
</dbReference>
<dbReference type="STRING" id="1903181.BTN85_0595"/>
<evidence type="ECO:0000256" key="2">
    <source>
        <dbReference type="ARBA" id="ARBA00009904"/>
    </source>
</evidence>
<comment type="function">
    <text evidence="8">Component of the A-type ATP synthase that produces ATP from ADP in the presence of a proton gradient across the membrane.</text>
</comment>
<feature type="coiled-coil region" evidence="11">
    <location>
        <begin position="112"/>
        <end position="139"/>
    </location>
</feature>
<evidence type="ECO:0000256" key="3">
    <source>
        <dbReference type="ARBA" id="ARBA00022448"/>
    </source>
</evidence>
<feature type="transmembrane region" description="Helical" evidence="10">
    <location>
        <begin position="458"/>
        <end position="479"/>
    </location>
</feature>
<dbReference type="EMBL" id="MSDW01000001">
    <property type="protein sequence ID" value="OKY78110.1"/>
    <property type="molecule type" value="Genomic_DNA"/>
</dbReference>
<feature type="coiled-coil region" evidence="11">
    <location>
        <begin position="237"/>
        <end position="286"/>
    </location>
</feature>
<evidence type="ECO:0000256" key="8">
    <source>
        <dbReference type="ARBA" id="ARBA00059506"/>
    </source>
</evidence>
<evidence type="ECO:0000256" key="6">
    <source>
        <dbReference type="ARBA" id="ARBA00023065"/>
    </source>
</evidence>
<feature type="transmembrane region" description="Helical" evidence="10">
    <location>
        <begin position="368"/>
        <end position="398"/>
    </location>
</feature>
<evidence type="ECO:0000256" key="10">
    <source>
        <dbReference type="RuleBase" id="RU361189"/>
    </source>
</evidence>
<name>A0A1Q6DUQ5_METT1</name>
<dbReference type="FunCoup" id="A0A1Q6DUQ5">
    <property type="interactions" value="29"/>
</dbReference>
<dbReference type="Gene3D" id="1.20.1460.20">
    <property type="match status" value="1"/>
</dbReference>
<organism evidence="12 13">
    <name type="scientific">Methanohalarchaeum thermophilum</name>
    <dbReference type="NCBI Taxonomy" id="1903181"/>
    <lineage>
        <taxon>Archaea</taxon>
        <taxon>Methanobacteriati</taxon>
        <taxon>Methanobacteriota</taxon>
        <taxon>Methanonatronarchaeia</taxon>
        <taxon>Methanonatronarchaeales</taxon>
        <taxon>Methanonatronarchaeaceae</taxon>
        <taxon>Candidatus Methanohalarchaeum</taxon>
    </lineage>
</organism>
<feature type="transmembrane region" description="Helical" evidence="10">
    <location>
        <begin position="410"/>
        <end position="427"/>
    </location>
</feature>
<dbReference type="GO" id="GO:0051117">
    <property type="term" value="F:ATPase binding"/>
    <property type="evidence" value="ECO:0007669"/>
    <property type="project" value="TreeGrafter"/>
</dbReference>
<reference evidence="12" key="1">
    <citation type="submission" date="2016-12" db="EMBL/GenBank/DDBJ databases">
        <title>Discovery of methanogenic haloarchaea.</title>
        <authorList>
            <person name="Sorokin D.Y."/>
            <person name="Makarova K.S."/>
            <person name="Abbas B."/>
            <person name="Ferrer M."/>
            <person name="Golyshin P.N."/>
        </authorList>
    </citation>
    <scope>NUCLEOTIDE SEQUENCE [LARGE SCALE GENOMIC DNA]</scope>
    <source>
        <strain evidence="12">HMET1</strain>
    </source>
</reference>
<keyword evidence="11" id="KW-0175">Coiled coil</keyword>
<feature type="transmembrane region" description="Helical" evidence="10">
    <location>
        <begin position="589"/>
        <end position="610"/>
    </location>
</feature>